<dbReference type="Proteomes" id="UP001176940">
    <property type="component" value="Unassembled WGS sequence"/>
</dbReference>
<keyword evidence="4" id="KW-1185">Reference proteome</keyword>
<comment type="catalytic activity">
    <reaction evidence="1">
        <text>ATP + H2O = ADP + phosphate + H(+)</text>
        <dbReference type="Rhea" id="RHEA:13065"/>
        <dbReference type="ChEBI" id="CHEBI:15377"/>
        <dbReference type="ChEBI" id="CHEBI:15378"/>
        <dbReference type="ChEBI" id="CHEBI:30616"/>
        <dbReference type="ChEBI" id="CHEBI:43474"/>
        <dbReference type="ChEBI" id="CHEBI:456216"/>
        <dbReference type="EC" id="5.6.2.3"/>
    </reaction>
</comment>
<feature type="domain" description="DNA helicase Pif1-like DEAD-box helicase" evidence="2">
    <location>
        <begin position="4"/>
        <end position="91"/>
    </location>
</feature>
<accession>A0ABN9KVE8</accession>
<organism evidence="3 4">
    <name type="scientific">Ranitomeya imitator</name>
    <name type="common">mimic poison frog</name>
    <dbReference type="NCBI Taxonomy" id="111125"/>
    <lineage>
        <taxon>Eukaryota</taxon>
        <taxon>Metazoa</taxon>
        <taxon>Chordata</taxon>
        <taxon>Craniata</taxon>
        <taxon>Vertebrata</taxon>
        <taxon>Euteleostomi</taxon>
        <taxon>Amphibia</taxon>
        <taxon>Batrachia</taxon>
        <taxon>Anura</taxon>
        <taxon>Neobatrachia</taxon>
        <taxon>Hyloidea</taxon>
        <taxon>Dendrobatidae</taxon>
        <taxon>Dendrobatinae</taxon>
        <taxon>Ranitomeya</taxon>
    </lineage>
</organism>
<dbReference type="EC" id="5.6.2.3" evidence="1"/>
<comment type="similarity">
    <text evidence="1">Belongs to the helicase family.</text>
</comment>
<keyword evidence="1" id="KW-0067">ATP-binding</keyword>
<dbReference type="InterPro" id="IPR010285">
    <property type="entry name" value="DNA_helicase_pif1-like_DEAD"/>
</dbReference>
<dbReference type="Pfam" id="PF05970">
    <property type="entry name" value="PIF1"/>
    <property type="match status" value="1"/>
</dbReference>
<reference evidence="3" key="1">
    <citation type="submission" date="2023-07" db="EMBL/GenBank/DDBJ databases">
        <authorList>
            <person name="Stuckert A."/>
        </authorList>
    </citation>
    <scope>NUCLEOTIDE SEQUENCE</scope>
</reference>
<dbReference type="PANTHER" id="PTHR10492:SF57">
    <property type="entry name" value="ATP-DEPENDENT DNA HELICASE"/>
    <property type="match status" value="1"/>
</dbReference>
<evidence type="ECO:0000259" key="2">
    <source>
        <dbReference type="Pfam" id="PF05970"/>
    </source>
</evidence>
<gene>
    <name evidence="3" type="ORF">RIMI_LOCUS2473057</name>
</gene>
<dbReference type="PANTHER" id="PTHR10492">
    <property type="match status" value="1"/>
</dbReference>
<evidence type="ECO:0000313" key="3">
    <source>
        <dbReference type="EMBL" id="CAJ0925292.1"/>
    </source>
</evidence>
<keyword evidence="1" id="KW-0233">DNA recombination</keyword>
<sequence length="111" mass="12887">MKYAVDNLFQDICGKKRPFGGKVFINGGDFRQTLPMVERGTRAQIVLSTIKYSKSWNQFSRFQLQQNIRTSQDEVEYNSWLLKLGNGELSNVYGLPEDTIEILNSFMKWVI</sequence>
<keyword evidence="1" id="KW-0227">DNA damage</keyword>
<comment type="caution">
    <text evidence="3">The sequence shown here is derived from an EMBL/GenBank/DDBJ whole genome shotgun (WGS) entry which is preliminary data.</text>
</comment>
<keyword evidence="1" id="KW-0378">Hydrolase</keyword>
<evidence type="ECO:0000313" key="4">
    <source>
        <dbReference type="Proteomes" id="UP001176940"/>
    </source>
</evidence>
<keyword evidence="1" id="KW-0547">Nucleotide-binding</keyword>
<evidence type="ECO:0000256" key="1">
    <source>
        <dbReference type="RuleBase" id="RU363044"/>
    </source>
</evidence>
<protein>
    <recommendedName>
        <fullName evidence="1">ATP-dependent DNA helicase</fullName>
        <ecNumber evidence="1">5.6.2.3</ecNumber>
    </recommendedName>
</protein>
<name>A0ABN9KVE8_9NEOB</name>
<dbReference type="EMBL" id="CAUEEQ010003459">
    <property type="protein sequence ID" value="CAJ0925292.1"/>
    <property type="molecule type" value="Genomic_DNA"/>
</dbReference>
<proteinExistence type="inferred from homology"/>
<comment type="cofactor">
    <cofactor evidence="1">
        <name>Mg(2+)</name>
        <dbReference type="ChEBI" id="CHEBI:18420"/>
    </cofactor>
</comment>
<keyword evidence="1" id="KW-0347">Helicase</keyword>
<keyword evidence="1" id="KW-0234">DNA repair</keyword>